<feature type="transmembrane region" description="Helical" evidence="8">
    <location>
        <begin position="250"/>
        <end position="268"/>
    </location>
</feature>
<dbReference type="PANTHER" id="PTHR33362">
    <property type="entry name" value="SIALIC ACID TRAP TRANSPORTER PERMEASE PROTEIN SIAT-RELATED"/>
    <property type="match status" value="1"/>
</dbReference>
<evidence type="ECO:0000313" key="11">
    <source>
        <dbReference type="Proteomes" id="UP000445696"/>
    </source>
</evidence>
<keyword evidence="6 8" id="KW-0472">Membrane</keyword>
<proteinExistence type="predicted"/>
<dbReference type="InterPro" id="IPR010656">
    <property type="entry name" value="DctM"/>
</dbReference>
<keyword evidence="7" id="KW-0813">Transport</keyword>
<feature type="transmembrane region" description="Helical" evidence="8">
    <location>
        <begin position="280"/>
        <end position="302"/>
    </location>
</feature>
<comment type="function">
    <text evidence="7">Part of the tripartite ATP-independent periplasmic (TRAP) transport system.</text>
</comment>
<evidence type="ECO:0000256" key="7">
    <source>
        <dbReference type="RuleBase" id="RU369079"/>
    </source>
</evidence>
<keyword evidence="11" id="KW-1185">Reference proteome</keyword>
<gene>
    <name evidence="10" type="ORF">GQF03_10395</name>
</gene>
<dbReference type="InterPro" id="IPR004681">
    <property type="entry name" value="TRAP_DctM"/>
</dbReference>
<evidence type="ECO:0000313" key="10">
    <source>
        <dbReference type="EMBL" id="MZR22740.1"/>
    </source>
</evidence>
<evidence type="ECO:0000256" key="4">
    <source>
        <dbReference type="ARBA" id="ARBA00022692"/>
    </source>
</evidence>
<keyword evidence="5 8" id="KW-1133">Transmembrane helix</keyword>
<feature type="transmembrane region" description="Helical" evidence="8">
    <location>
        <begin position="322"/>
        <end position="352"/>
    </location>
</feature>
<feature type="transmembrane region" description="Helical" evidence="8">
    <location>
        <begin position="174"/>
        <end position="197"/>
    </location>
</feature>
<comment type="caution">
    <text evidence="10">The sequence shown here is derived from an EMBL/GenBank/DDBJ whole genome shotgun (WGS) entry which is preliminary data.</text>
</comment>
<feature type="transmembrane region" description="Helical" evidence="8">
    <location>
        <begin position="12"/>
        <end position="37"/>
    </location>
</feature>
<dbReference type="Pfam" id="PF06808">
    <property type="entry name" value="DctM"/>
    <property type="match status" value="1"/>
</dbReference>
<organism evidence="10 11">
    <name type="scientific">Sneathiella chungangensis</name>
    <dbReference type="NCBI Taxonomy" id="1418234"/>
    <lineage>
        <taxon>Bacteria</taxon>
        <taxon>Pseudomonadati</taxon>
        <taxon>Pseudomonadota</taxon>
        <taxon>Alphaproteobacteria</taxon>
        <taxon>Sneathiellales</taxon>
        <taxon>Sneathiellaceae</taxon>
        <taxon>Sneathiella</taxon>
    </lineage>
</organism>
<feature type="transmembrane region" description="Helical" evidence="8">
    <location>
        <begin position="58"/>
        <end position="77"/>
    </location>
</feature>
<keyword evidence="4 8" id="KW-0812">Transmembrane</keyword>
<dbReference type="OrthoDB" id="7339120at2"/>
<dbReference type="PANTHER" id="PTHR33362:SF7">
    <property type="entry name" value="SLL1103 PROTEIN"/>
    <property type="match status" value="1"/>
</dbReference>
<name>A0A845MH46_9PROT</name>
<evidence type="ECO:0000256" key="6">
    <source>
        <dbReference type="ARBA" id="ARBA00023136"/>
    </source>
</evidence>
<feature type="domain" description="TRAP C4-dicarboxylate transport system permease DctM subunit" evidence="9">
    <location>
        <begin position="15"/>
        <end position="427"/>
    </location>
</feature>
<reference evidence="10 11" key="1">
    <citation type="journal article" date="2014" name="Int. J. Syst. Evol. Microbiol.">
        <title>Sneathiella chungangensis sp. nov., isolated from a marine sand, and emended description of the genus Sneathiella.</title>
        <authorList>
            <person name="Siamphan C."/>
            <person name="Kim H."/>
            <person name="Lee J.S."/>
            <person name="Kim W."/>
        </authorList>
    </citation>
    <scope>NUCLEOTIDE SEQUENCE [LARGE SCALE GENOMIC DNA]</scope>
    <source>
        <strain evidence="10 11">KCTC 32476</strain>
    </source>
</reference>
<protein>
    <submittedName>
        <fullName evidence="10">TRAP transporter large permease subunit</fullName>
    </submittedName>
</protein>
<feature type="transmembrane region" description="Helical" evidence="8">
    <location>
        <begin position="97"/>
        <end position="127"/>
    </location>
</feature>
<evidence type="ECO:0000256" key="5">
    <source>
        <dbReference type="ARBA" id="ARBA00022989"/>
    </source>
</evidence>
<dbReference type="GO" id="GO:0005886">
    <property type="term" value="C:plasma membrane"/>
    <property type="evidence" value="ECO:0007669"/>
    <property type="project" value="UniProtKB-SubCell"/>
</dbReference>
<feature type="transmembrane region" description="Helical" evidence="8">
    <location>
        <begin position="226"/>
        <end position="244"/>
    </location>
</feature>
<feature type="transmembrane region" description="Helical" evidence="8">
    <location>
        <begin position="410"/>
        <end position="431"/>
    </location>
</feature>
<keyword evidence="2" id="KW-1003">Cell membrane</keyword>
<dbReference type="GO" id="GO:0022857">
    <property type="term" value="F:transmembrane transporter activity"/>
    <property type="evidence" value="ECO:0007669"/>
    <property type="project" value="UniProtKB-UniRule"/>
</dbReference>
<dbReference type="RefSeq" id="WP_161339206.1">
    <property type="nucleotide sequence ID" value="NZ_JBHSDG010000004.1"/>
</dbReference>
<evidence type="ECO:0000256" key="1">
    <source>
        <dbReference type="ARBA" id="ARBA00004429"/>
    </source>
</evidence>
<feature type="transmembrane region" description="Helical" evidence="8">
    <location>
        <begin position="139"/>
        <end position="162"/>
    </location>
</feature>
<evidence type="ECO:0000256" key="3">
    <source>
        <dbReference type="ARBA" id="ARBA00022519"/>
    </source>
</evidence>
<evidence type="ECO:0000259" key="9">
    <source>
        <dbReference type="Pfam" id="PF06808"/>
    </source>
</evidence>
<keyword evidence="3 7" id="KW-0997">Cell inner membrane</keyword>
<dbReference type="EMBL" id="WTVA01000004">
    <property type="protein sequence ID" value="MZR22740.1"/>
    <property type="molecule type" value="Genomic_DNA"/>
</dbReference>
<evidence type="ECO:0000256" key="2">
    <source>
        <dbReference type="ARBA" id="ARBA00022475"/>
    </source>
</evidence>
<dbReference type="AlphaFoldDB" id="A0A845MH46"/>
<evidence type="ECO:0000256" key="8">
    <source>
        <dbReference type="SAM" id="Phobius"/>
    </source>
</evidence>
<comment type="subcellular location">
    <subcellularLocation>
        <location evidence="1 7">Cell inner membrane</location>
        <topology evidence="1 7">Multi-pass membrane protein</topology>
    </subcellularLocation>
</comment>
<sequence length="439" mass="46013">MTEILPFLMFPALGILIFCGIPVGLSLLAIGLVFGVFRFGGAAIVQISASLDSLTTSYAVAAVPLFVLMGAILERSGMAAQLFDSIYGWTRRLPGGVAIGAVIICTVFAAASGITGATETIVGILAVPAMKRYKYDHRLIAGSICAGGSLGTIIPPSVLAIILAPVAGVQVGDLMAGIAIPGLILSLSYIVMILGLCRFKPNFAPRDPDESPINYKALVISSIRSLLPPLVLISAVLGSIMFGIATTTEAAAVGCGGAAILAIINRQFNVQKLLDAGGRAMVVSVAILTILFGGMVFSAVFVASGGMMASQSFLRGLDIDLVWLMVIVLAMGFFLGMMLDQISIIFIIVPVAVPVLKALGADPLVFSVLFMLILQTSYLTPPMAPAVFYFRAISPPEIKLTEMYSGVIPFVLVQFIVLFAVAAFPALATYLPSVLYPLR</sequence>
<accession>A0A845MH46</accession>
<feature type="transmembrane region" description="Helical" evidence="8">
    <location>
        <begin position="364"/>
        <end position="390"/>
    </location>
</feature>
<dbReference type="Proteomes" id="UP000445696">
    <property type="component" value="Unassembled WGS sequence"/>
</dbReference>